<evidence type="ECO:0000256" key="2">
    <source>
        <dbReference type="RuleBase" id="RU003749"/>
    </source>
</evidence>
<name>A0A317DUB8_9ACTN</name>
<dbReference type="AlphaFoldDB" id="A0A317DUB8"/>
<proteinExistence type="inferred from homology"/>
<feature type="domain" description="STAS" evidence="3">
    <location>
        <begin position="28"/>
        <end position="112"/>
    </location>
</feature>
<gene>
    <name evidence="4" type="ORF">DKT69_05115</name>
</gene>
<dbReference type="CDD" id="cd07043">
    <property type="entry name" value="STAS_anti-anti-sigma_factors"/>
    <property type="match status" value="1"/>
</dbReference>
<reference evidence="4 5" key="1">
    <citation type="submission" date="2018-05" db="EMBL/GenBank/DDBJ databases">
        <title>Micromonosporas from Atacama Desert.</title>
        <authorList>
            <person name="Carro L."/>
            <person name="Golinska P."/>
            <person name="Klenk H.-P."/>
            <person name="Goodfellow M."/>
        </authorList>
    </citation>
    <scope>NUCLEOTIDE SEQUENCE [LARGE SCALE GENOMIC DNA]</scope>
    <source>
        <strain evidence="4 5">4G51</strain>
    </source>
</reference>
<dbReference type="InterPro" id="IPR058548">
    <property type="entry name" value="MlaB-like_STAS"/>
</dbReference>
<dbReference type="EMBL" id="QGKS01000114">
    <property type="protein sequence ID" value="PWR16533.1"/>
    <property type="molecule type" value="Genomic_DNA"/>
</dbReference>
<sequence>MVALGGRQGRILRRGGVMQVGTRHTDSGRVVLAVAGEIDMASAGRLDQVLDAVLDRPGVVEVVVDLAEVPFLDSTGVAALLRGAAEAVGRGATLRVTNPRPVVARVLRITAVDVLLGFTDGDGRSTVEPGWRGLS</sequence>
<dbReference type="InterPro" id="IPR036513">
    <property type="entry name" value="STAS_dom_sf"/>
</dbReference>
<dbReference type="SUPFAM" id="SSF52091">
    <property type="entry name" value="SpoIIaa-like"/>
    <property type="match status" value="1"/>
</dbReference>
<organism evidence="4 5">
    <name type="scientific">Micromonospora sicca</name>
    <dbReference type="NCBI Taxonomy" id="2202420"/>
    <lineage>
        <taxon>Bacteria</taxon>
        <taxon>Bacillati</taxon>
        <taxon>Actinomycetota</taxon>
        <taxon>Actinomycetes</taxon>
        <taxon>Micromonosporales</taxon>
        <taxon>Micromonosporaceae</taxon>
        <taxon>Micromonospora</taxon>
    </lineage>
</organism>
<dbReference type="InterPro" id="IPR002645">
    <property type="entry name" value="STAS_dom"/>
</dbReference>
<dbReference type="InterPro" id="IPR003658">
    <property type="entry name" value="Anti-sigma_ant"/>
</dbReference>
<evidence type="ECO:0000313" key="4">
    <source>
        <dbReference type="EMBL" id="PWR16533.1"/>
    </source>
</evidence>
<evidence type="ECO:0000256" key="1">
    <source>
        <dbReference type="ARBA" id="ARBA00009013"/>
    </source>
</evidence>
<dbReference type="Pfam" id="PF13466">
    <property type="entry name" value="STAS_2"/>
    <property type="match status" value="1"/>
</dbReference>
<dbReference type="PANTHER" id="PTHR33495">
    <property type="entry name" value="ANTI-SIGMA FACTOR ANTAGONIST TM_1081-RELATED-RELATED"/>
    <property type="match status" value="1"/>
</dbReference>
<comment type="similarity">
    <text evidence="1 2">Belongs to the anti-sigma-factor antagonist family.</text>
</comment>
<dbReference type="PROSITE" id="PS50801">
    <property type="entry name" value="STAS"/>
    <property type="match status" value="1"/>
</dbReference>
<accession>A0A317DUB8</accession>
<dbReference type="Proteomes" id="UP000246050">
    <property type="component" value="Unassembled WGS sequence"/>
</dbReference>
<dbReference type="GO" id="GO:0043856">
    <property type="term" value="F:anti-sigma factor antagonist activity"/>
    <property type="evidence" value="ECO:0007669"/>
    <property type="project" value="InterPro"/>
</dbReference>
<evidence type="ECO:0000313" key="5">
    <source>
        <dbReference type="Proteomes" id="UP000246050"/>
    </source>
</evidence>
<protein>
    <recommendedName>
        <fullName evidence="2">Anti-sigma factor antagonist</fullName>
    </recommendedName>
</protein>
<comment type="caution">
    <text evidence="4">The sequence shown here is derived from an EMBL/GenBank/DDBJ whole genome shotgun (WGS) entry which is preliminary data.</text>
</comment>
<dbReference type="PANTHER" id="PTHR33495:SF2">
    <property type="entry name" value="ANTI-SIGMA FACTOR ANTAGONIST TM_1081-RELATED"/>
    <property type="match status" value="1"/>
</dbReference>
<dbReference type="Gene3D" id="3.30.750.24">
    <property type="entry name" value="STAS domain"/>
    <property type="match status" value="1"/>
</dbReference>
<evidence type="ECO:0000259" key="3">
    <source>
        <dbReference type="PROSITE" id="PS50801"/>
    </source>
</evidence>
<dbReference type="NCBIfam" id="TIGR00377">
    <property type="entry name" value="ant_ant_sig"/>
    <property type="match status" value="1"/>
</dbReference>